<evidence type="ECO:0000256" key="4">
    <source>
        <dbReference type="ARBA" id="ARBA00038222"/>
    </source>
</evidence>
<feature type="chain" id="PRO_5029625697" description="Immunoglobulin domain-containing protein" evidence="5">
    <location>
        <begin position="35"/>
        <end position="263"/>
    </location>
</feature>
<dbReference type="SMART" id="SM00409">
    <property type="entry name" value="IG"/>
    <property type="match status" value="2"/>
</dbReference>
<evidence type="ECO:0000313" key="7">
    <source>
        <dbReference type="EMBL" id="KAF6289940.1"/>
    </source>
</evidence>
<dbReference type="PANTHER" id="PTHR44427:SF1">
    <property type="entry name" value="CARCINOEMBRYONIC ANTIGEN-RELATED CELL ADHESION MOLECULE 1"/>
    <property type="match status" value="1"/>
</dbReference>
<dbReference type="GO" id="GO:0002682">
    <property type="term" value="P:regulation of immune system process"/>
    <property type="evidence" value="ECO:0007669"/>
    <property type="project" value="TreeGrafter"/>
</dbReference>
<dbReference type="AlphaFoldDB" id="A0A7J7SNL8"/>
<dbReference type="SUPFAM" id="SSF48726">
    <property type="entry name" value="Immunoglobulin"/>
    <property type="match status" value="2"/>
</dbReference>
<comment type="similarity">
    <text evidence="4">Belongs to the immunoglobulin superfamily. CEA family.</text>
</comment>
<evidence type="ECO:0000256" key="3">
    <source>
        <dbReference type="ARBA" id="ARBA00023319"/>
    </source>
</evidence>
<keyword evidence="1 5" id="KW-0732">Signal</keyword>
<dbReference type="InterPro" id="IPR036179">
    <property type="entry name" value="Ig-like_dom_sf"/>
</dbReference>
<dbReference type="EMBL" id="JACAGB010000038">
    <property type="protein sequence ID" value="KAF6289940.1"/>
    <property type="molecule type" value="Genomic_DNA"/>
</dbReference>
<evidence type="ECO:0000256" key="2">
    <source>
        <dbReference type="ARBA" id="ARBA00023180"/>
    </source>
</evidence>
<feature type="domain" description="Immunoglobulin" evidence="6">
    <location>
        <begin position="40"/>
        <end position="140"/>
    </location>
</feature>
<dbReference type="Proteomes" id="UP000558488">
    <property type="component" value="Unassembled WGS sequence"/>
</dbReference>
<dbReference type="InterPro" id="IPR003599">
    <property type="entry name" value="Ig_sub"/>
</dbReference>
<dbReference type="Pfam" id="PF07686">
    <property type="entry name" value="V-set"/>
    <property type="match status" value="2"/>
</dbReference>
<comment type="caution">
    <text evidence="7">The sequence shown here is derived from an EMBL/GenBank/DDBJ whole genome shotgun (WGS) entry which is preliminary data.</text>
</comment>
<keyword evidence="8" id="KW-1185">Reference proteome</keyword>
<dbReference type="InterPro" id="IPR050831">
    <property type="entry name" value="CEA_cell_adhesion"/>
</dbReference>
<evidence type="ECO:0000256" key="1">
    <source>
        <dbReference type="ARBA" id="ARBA00022729"/>
    </source>
</evidence>
<dbReference type="InterPro" id="IPR013106">
    <property type="entry name" value="Ig_V-set"/>
</dbReference>
<gene>
    <name evidence="7" type="ORF">mPipKuh1_009778</name>
</gene>
<dbReference type="PANTHER" id="PTHR44427">
    <property type="entry name" value="CARCINOEMBRYONIC ANTIGEN-RELATED CELL ADHESION MOLECULE 19"/>
    <property type="match status" value="1"/>
</dbReference>
<dbReference type="InterPro" id="IPR013783">
    <property type="entry name" value="Ig-like_fold"/>
</dbReference>
<evidence type="ECO:0000259" key="6">
    <source>
        <dbReference type="SMART" id="SM00409"/>
    </source>
</evidence>
<organism evidence="7 8">
    <name type="scientific">Pipistrellus kuhlii</name>
    <name type="common">Kuhl's pipistrelle</name>
    <dbReference type="NCBI Taxonomy" id="59472"/>
    <lineage>
        <taxon>Eukaryota</taxon>
        <taxon>Metazoa</taxon>
        <taxon>Chordata</taxon>
        <taxon>Craniata</taxon>
        <taxon>Vertebrata</taxon>
        <taxon>Euteleostomi</taxon>
        <taxon>Mammalia</taxon>
        <taxon>Eutheria</taxon>
        <taxon>Laurasiatheria</taxon>
        <taxon>Chiroptera</taxon>
        <taxon>Yangochiroptera</taxon>
        <taxon>Vespertilionidae</taxon>
        <taxon>Pipistrellus</taxon>
    </lineage>
</organism>
<dbReference type="Gene3D" id="2.60.40.10">
    <property type="entry name" value="Immunoglobulins"/>
    <property type="match status" value="2"/>
</dbReference>
<reference evidence="7 8" key="1">
    <citation type="journal article" date="2020" name="Nature">
        <title>Six reference-quality genomes reveal evolution of bat adaptations.</title>
        <authorList>
            <person name="Jebb D."/>
            <person name="Huang Z."/>
            <person name="Pippel M."/>
            <person name="Hughes G.M."/>
            <person name="Lavrichenko K."/>
            <person name="Devanna P."/>
            <person name="Winkler S."/>
            <person name="Jermiin L.S."/>
            <person name="Skirmuntt E.C."/>
            <person name="Katzourakis A."/>
            <person name="Burkitt-Gray L."/>
            <person name="Ray D.A."/>
            <person name="Sullivan K.A.M."/>
            <person name="Roscito J.G."/>
            <person name="Kirilenko B.M."/>
            <person name="Davalos L.M."/>
            <person name="Corthals A.P."/>
            <person name="Power M.L."/>
            <person name="Jones G."/>
            <person name="Ransome R.D."/>
            <person name="Dechmann D.K.N."/>
            <person name="Locatelli A.G."/>
            <person name="Puechmaille S.J."/>
            <person name="Fedrigo O."/>
            <person name="Jarvis E.D."/>
            <person name="Hiller M."/>
            <person name="Vernes S.C."/>
            <person name="Myers E.W."/>
            <person name="Teeling E.C."/>
        </authorList>
    </citation>
    <scope>NUCLEOTIDE SEQUENCE [LARGE SCALE GENOMIC DNA]</scope>
    <source>
        <strain evidence="7">MPipKuh1</strain>
        <tissue evidence="7">Flight muscle</tissue>
    </source>
</reference>
<dbReference type="GO" id="GO:1990782">
    <property type="term" value="F:protein tyrosine kinase binding"/>
    <property type="evidence" value="ECO:0007669"/>
    <property type="project" value="TreeGrafter"/>
</dbReference>
<accession>A0A7J7SNL8</accession>
<evidence type="ECO:0000256" key="5">
    <source>
        <dbReference type="SAM" id="SignalP"/>
    </source>
</evidence>
<dbReference type="GO" id="GO:0009986">
    <property type="term" value="C:cell surface"/>
    <property type="evidence" value="ECO:0007669"/>
    <property type="project" value="TreeGrafter"/>
</dbReference>
<name>A0A7J7SNL8_PIPKU</name>
<feature type="domain" description="Immunoglobulin" evidence="6">
    <location>
        <begin position="159"/>
        <end position="259"/>
    </location>
</feature>
<sequence>MDSPSAPAHRGLLPSQGLLLAASLLTFWSLPTTAQLTMESVPPNAVEGQDVLLRVHNLPGNVAAYHWYKGKIWESDRIVSYVIGTQIITFGPANSGRETIYPNGSLLLQKVTLKDTGKYVLQVILKDYDDKIVTGELHVYPSFLTFWSLPSTAQFTMESVLPNAAEGKEVLLRFHNLPGDLKRYAWYKGEVKENNEIVSYVIETQTTIHGPAYSGRETIYPNGSLLLQKVTVKDTGEYNLQVILKDYATKQVTGQLHVYRHTQ</sequence>
<evidence type="ECO:0000313" key="8">
    <source>
        <dbReference type="Proteomes" id="UP000558488"/>
    </source>
</evidence>
<dbReference type="GO" id="GO:0005886">
    <property type="term" value="C:plasma membrane"/>
    <property type="evidence" value="ECO:0007669"/>
    <property type="project" value="TreeGrafter"/>
</dbReference>
<dbReference type="GO" id="GO:0007165">
    <property type="term" value="P:signal transduction"/>
    <property type="evidence" value="ECO:0007669"/>
    <property type="project" value="TreeGrafter"/>
</dbReference>
<protein>
    <recommendedName>
        <fullName evidence="6">Immunoglobulin domain-containing protein</fullName>
    </recommendedName>
</protein>
<keyword evidence="3" id="KW-0393">Immunoglobulin domain</keyword>
<proteinExistence type="inferred from homology"/>
<dbReference type="FunFam" id="2.60.40.10:FF:000340">
    <property type="entry name" value="Carcinoembryonic antigen-related cell adhesion molecule 1"/>
    <property type="match status" value="2"/>
</dbReference>
<feature type="signal peptide" evidence="5">
    <location>
        <begin position="1"/>
        <end position="34"/>
    </location>
</feature>
<dbReference type="CDD" id="cd05774">
    <property type="entry name" value="IgV_CEACAM_D1"/>
    <property type="match status" value="2"/>
</dbReference>
<keyword evidence="2" id="KW-0325">Glycoprotein</keyword>